<feature type="compositionally biased region" description="Acidic residues" evidence="1">
    <location>
        <begin position="305"/>
        <end position="325"/>
    </location>
</feature>
<name>A0A6A5QGQ7_AMPQU</name>
<organism evidence="2 3">
    <name type="scientific">Ampelomyces quisqualis</name>
    <name type="common">Powdery mildew agent</name>
    <dbReference type="NCBI Taxonomy" id="50730"/>
    <lineage>
        <taxon>Eukaryota</taxon>
        <taxon>Fungi</taxon>
        <taxon>Dikarya</taxon>
        <taxon>Ascomycota</taxon>
        <taxon>Pezizomycotina</taxon>
        <taxon>Dothideomycetes</taxon>
        <taxon>Pleosporomycetidae</taxon>
        <taxon>Pleosporales</taxon>
        <taxon>Pleosporineae</taxon>
        <taxon>Phaeosphaeriaceae</taxon>
        <taxon>Ampelomyces</taxon>
    </lineage>
</organism>
<protein>
    <recommendedName>
        <fullName evidence="4">BTB domain-containing protein</fullName>
    </recommendedName>
</protein>
<feature type="region of interest" description="Disordered" evidence="1">
    <location>
        <begin position="303"/>
        <end position="346"/>
    </location>
</feature>
<reference evidence="2" key="1">
    <citation type="journal article" date="2020" name="Stud. Mycol.">
        <title>101 Dothideomycetes genomes: a test case for predicting lifestyles and emergence of pathogens.</title>
        <authorList>
            <person name="Haridas S."/>
            <person name="Albert R."/>
            <person name="Binder M."/>
            <person name="Bloem J."/>
            <person name="Labutti K."/>
            <person name="Salamov A."/>
            <person name="Andreopoulos B."/>
            <person name="Baker S."/>
            <person name="Barry K."/>
            <person name="Bills G."/>
            <person name="Bluhm B."/>
            <person name="Cannon C."/>
            <person name="Castanera R."/>
            <person name="Culley D."/>
            <person name="Daum C."/>
            <person name="Ezra D."/>
            <person name="Gonzalez J."/>
            <person name="Henrissat B."/>
            <person name="Kuo A."/>
            <person name="Liang C."/>
            <person name="Lipzen A."/>
            <person name="Lutzoni F."/>
            <person name="Magnuson J."/>
            <person name="Mondo S."/>
            <person name="Nolan M."/>
            <person name="Ohm R."/>
            <person name="Pangilinan J."/>
            <person name="Park H.-J."/>
            <person name="Ramirez L."/>
            <person name="Alfaro M."/>
            <person name="Sun H."/>
            <person name="Tritt A."/>
            <person name="Yoshinaga Y."/>
            <person name="Zwiers L.-H."/>
            <person name="Turgeon B."/>
            <person name="Goodwin S."/>
            <person name="Spatafora J."/>
            <person name="Crous P."/>
            <person name="Grigoriev I."/>
        </authorList>
    </citation>
    <scope>NUCLEOTIDE SEQUENCE</scope>
    <source>
        <strain evidence="2">HMLAC05119</strain>
    </source>
</reference>
<dbReference type="OrthoDB" id="3800553at2759"/>
<sequence>MGCVKRSYSEMQGKTEHLIPSDALETSHGFTSDSDGEVTRPSKKSKHVHVSSSADEDEALEDPQEFDVQITQDLPATAVVAGNDDKKINDVSVHAIPEDAAQPAVPPPRPPRFFSTSFTPLPPVLASDMANNNHAPSEPQTRQQYMNEVGNLQLHPSRTPLQTPHSKVSAQIRNVIYERLFLGMTNDECKVTYNSFGGSVTRGASVSKAFLPEVWKWFEEENVVLPWLGRKEYDKKRLKKMGLVPKNFPAPYATVIVGKKSKEKSRKPVVQPPNMAAIQPDASTSVVADLDLGATVQLGNLKDIDDYEESASDSEGSESDSETEEDHVASRRTPVVTRSQVRFDEEDTSEPSIHVLMRAATNAFGRIGEDDPVTLIVNEQSFMVNADALETYCGFIQDNLPKEGQRDRYYLSEQDPVIVRAFVDTISPVPRDSLPEHDIEFTETHNFLDEEHNDPLGIINGGNRTVRKIIWDIDTLVMMYQLAKALRCAIIQDMVIDRIQRMHRNEQRQKRARPWEDVKNFELPLYYVPYLSVDEDAAFLHCIGGILLNRADVAKRDFDQDASNRRASNKESGFEWSEEFSKEMIHSIVQHYEACPVSGEMICQHYHVHGAEEQCYKAAGHGWEEETQNLTSELFSELRNRAAQANDEALQELQEGQQGHPDEEDEYEVQRLQGEMLQFSLRRGMYLAELLREMDGYRRRITMGRGYQKTIRKKLLACQKLFENCCHDHQARWEIFVRGWTNDDEDFRWEIETDAAAIWPWEGK</sequence>
<dbReference type="EMBL" id="ML979137">
    <property type="protein sequence ID" value="KAF1914755.1"/>
    <property type="molecule type" value="Genomic_DNA"/>
</dbReference>
<keyword evidence="3" id="KW-1185">Reference proteome</keyword>
<dbReference type="Proteomes" id="UP000800096">
    <property type="component" value="Unassembled WGS sequence"/>
</dbReference>
<feature type="region of interest" description="Disordered" evidence="1">
    <location>
        <begin position="1"/>
        <end position="63"/>
    </location>
</feature>
<proteinExistence type="predicted"/>
<evidence type="ECO:0000313" key="3">
    <source>
        <dbReference type="Proteomes" id="UP000800096"/>
    </source>
</evidence>
<evidence type="ECO:0000256" key="1">
    <source>
        <dbReference type="SAM" id="MobiDB-lite"/>
    </source>
</evidence>
<evidence type="ECO:0008006" key="4">
    <source>
        <dbReference type="Google" id="ProtNLM"/>
    </source>
</evidence>
<gene>
    <name evidence="2" type="ORF">BDU57DRAFT_303577</name>
</gene>
<dbReference type="AlphaFoldDB" id="A0A6A5QGQ7"/>
<accession>A0A6A5QGQ7</accession>
<evidence type="ECO:0000313" key="2">
    <source>
        <dbReference type="EMBL" id="KAF1914755.1"/>
    </source>
</evidence>
<feature type="compositionally biased region" description="Acidic residues" evidence="1">
    <location>
        <begin position="54"/>
        <end position="63"/>
    </location>
</feature>